<gene>
    <name evidence="3 4" type="primary">rpiA</name>
    <name evidence="4" type="ordered locus">FSU_0417</name>
</gene>
<dbReference type="AlphaFoldDB" id="D9S606"/>
<evidence type="ECO:0000256" key="3">
    <source>
        <dbReference type="HAMAP-Rule" id="MF_00170"/>
    </source>
</evidence>
<comment type="similarity">
    <text evidence="3">Belongs to the ribose 5-phosphate isomerase family.</text>
</comment>
<dbReference type="Proteomes" id="UP000000517">
    <property type="component" value="Chromosome"/>
</dbReference>
<dbReference type="GO" id="GO:0006014">
    <property type="term" value="P:D-ribose metabolic process"/>
    <property type="evidence" value="ECO:0007669"/>
    <property type="project" value="TreeGrafter"/>
</dbReference>
<dbReference type="eggNOG" id="COG0120">
    <property type="taxonomic scope" value="Bacteria"/>
</dbReference>
<dbReference type="InterPro" id="IPR004788">
    <property type="entry name" value="Ribose5P_isomerase_type_A"/>
</dbReference>
<dbReference type="InterPro" id="IPR037171">
    <property type="entry name" value="NagB/RpiA_transferase-like"/>
</dbReference>
<dbReference type="GO" id="GO:0009052">
    <property type="term" value="P:pentose-phosphate shunt, non-oxidative branch"/>
    <property type="evidence" value="ECO:0007669"/>
    <property type="project" value="UniProtKB-UniRule"/>
</dbReference>
<dbReference type="GO" id="GO:0004751">
    <property type="term" value="F:ribose-5-phosphate isomerase activity"/>
    <property type="evidence" value="ECO:0007669"/>
    <property type="project" value="UniProtKB-UniRule"/>
</dbReference>
<name>D9S606_FIBSS</name>
<dbReference type="InterPro" id="IPR020672">
    <property type="entry name" value="Ribose5P_isomerase_typA_subgr"/>
</dbReference>
<reference evidence="5" key="1">
    <citation type="submission" date="2010-08" db="EMBL/GenBank/DDBJ databases">
        <title>Complete sequence of Fibrobacter succinogenes subsp. succinogenes S85.</title>
        <authorList>
            <person name="Durkin A.S."/>
            <person name="Nelson K.E."/>
            <person name="Morrison M."/>
            <person name="Forsberg C.W."/>
            <person name="Wilson D.B."/>
            <person name="Russell J.B."/>
            <person name="Cann I.K.O."/>
            <person name="Mackie R.I."/>
            <person name="White B.A."/>
        </authorList>
    </citation>
    <scope>NUCLEOTIDE SEQUENCE [LARGE SCALE GENOMIC DNA]</scope>
    <source>
        <strain evidence="5">ATCC 19169 / S85</strain>
    </source>
</reference>
<comment type="catalytic activity">
    <reaction evidence="1 3">
        <text>aldehydo-D-ribose 5-phosphate = D-ribulose 5-phosphate</text>
        <dbReference type="Rhea" id="RHEA:14657"/>
        <dbReference type="ChEBI" id="CHEBI:58121"/>
        <dbReference type="ChEBI" id="CHEBI:58273"/>
        <dbReference type="EC" id="5.3.1.6"/>
    </reaction>
</comment>
<sequence length="232" mass="24427">MALMASMDELKKAAGVRAADMIKDGMIVGLGTGSTAAHMVNRLAERIKTEGIHVTGVSTSWSTTLQCRSLGIPLKEMGEVSHLDMVIDGADEIDPNRNLIKGRGAAHLLEKIVASMTDNYVIIADSGKAVQQLGTKFAVPLEIIPGAIAVVTERVKKLGGEVKVRMGAPGKDGPVISDSGNLIADAKFAPIADPDKLARDLEHIVGIVGHGLFINMATKVILADEAKGLIEF</sequence>
<dbReference type="SUPFAM" id="SSF75445">
    <property type="entry name" value="D-ribose-5-phosphate isomerase (RpiA), lid domain"/>
    <property type="match status" value="1"/>
</dbReference>
<organism evidence="4 5">
    <name type="scientific">Fibrobacter succinogenes (strain ATCC 19169 / S85)</name>
    <dbReference type="NCBI Taxonomy" id="59374"/>
    <lineage>
        <taxon>Bacteria</taxon>
        <taxon>Pseudomonadati</taxon>
        <taxon>Fibrobacterota</taxon>
        <taxon>Fibrobacteria</taxon>
        <taxon>Fibrobacterales</taxon>
        <taxon>Fibrobacteraceae</taxon>
        <taxon>Fibrobacter</taxon>
    </lineage>
</organism>
<keyword evidence="2 3" id="KW-0413">Isomerase</keyword>
<dbReference type="CDD" id="cd01398">
    <property type="entry name" value="RPI_A"/>
    <property type="match status" value="1"/>
</dbReference>
<dbReference type="Gene3D" id="3.30.70.260">
    <property type="match status" value="1"/>
</dbReference>
<comment type="function">
    <text evidence="3">Catalyzes the reversible conversion of ribose-5-phosphate to ribulose 5-phosphate.</text>
</comment>
<dbReference type="PATRIC" id="fig|59374.8.peg.408"/>
<feature type="binding site" evidence="3">
    <location>
        <position position="128"/>
    </location>
    <ligand>
        <name>substrate</name>
    </ligand>
</feature>
<feature type="binding site" evidence="3">
    <location>
        <begin position="32"/>
        <end position="35"/>
    </location>
    <ligand>
        <name>substrate</name>
    </ligand>
</feature>
<feature type="binding site" evidence="3">
    <location>
        <begin position="88"/>
        <end position="91"/>
    </location>
    <ligand>
        <name>substrate</name>
    </ligand>
</feature>
<dbReference type="KEGG" id="fsc:FSU_0417"/>
<dbReference type="EC" id="5.3.1.6" evidence="3"/>
<dbReference type="STRING" id="59374.FSU_0417"/>
<dbReference type="Pfam" id="PF06026">
    <property type="entry name" value="Rib_5-P_isom_A"/>
    <property type="match status" value="1"/>
</dbReference>
<dbReference type="Gene3D" id="3.40.50.1360">
    <property type="match status" value="1"/>
</dbReference>
<comment type="pathway">
    <text evidence="3">Carbohydrate degradation; pentose phosphate pathway; D-ribose 5-phosphate from D-ribulose 5-phosphate (non-oxidative stage): step 1/1.</text>
</comment>
<feature type="active site" description="Proton acceptor" evidence="3">
    <location>
        <position position="110"/>
    </location>
</feature>
<dbReference type="GO" id="GO:0005829">
    <property type="term" value="C:cytosol"/>
    <property type="evidence" value="ECO:0007669"/>
    <property type="project" value="TreeGrafter"/>
</dbReference>
<dbReference type="NCBIfam" id="NF001924">
    <property type="entry name" value="PRK00702.1"/>
    <property type="match status" value="1"/>
</dbReference>
<evidence type="ECO:0000256" key="2">
    <source>
        <dbReference type="ARBA" id="ARBA00023235"/>
    </source>
</evidence>
<dbReference type="SUPFAM" id="SSF100950">
    <property type="entry name" value="NagB/RpiA/CoA transferase-like"/>
    <property type="match status" value="1"/>
</dbReference>
<dbReference type="HOGENOM" id="CLU_056590_1_0_0"/>
<evidence type="ECO:0000313" key="4">
    <source>
        <dbReference type="EMBL" id="ADL25681.1"/>
    </source>
</evidence>
<protein>
    <recommendedName>
        <fullName evidence="3">Ribose-5-phosphate isomerase A</fullName>
        <ecNumber evidence="3">5.3.1.6</ecNumber>
    </recommendedName>
    <alternativeName>
        <fullName evidence="3">Phosphoriboisomerase A</fullName>
        <shortName evidence="3">PRI</shortName>
    </alternativeName>
</protein>
<dbReference type="PANTHER" id="PTHR11934:SF0">
    <property type="entry name" value="RIBOSE-5-PHOSPHATE ISOMERASE"/>
    <property type="match status" value="1"/>
</dbReference>
<comment type="subunit">
    <text evidence="3">Homodimer.</text>
</comment>
<feature type="binding site" evidence="3">
    <location>
        <begin position="101"/>
        <end position="104"/>
    </location>
    <ligand>
        <name>substrate</name>
    </ligand>
</feature>
<dbReference type="FunFam" id="3.40.50.1360:FF:000001">
    <property type="entry name" value="Ribose-5-phosphate isomerase A"/>
    <property type="match status" value="1"/>
</dbReference>
<evidence type="ECO:0000313" key="5">
    <source>
        <dbReference type="Proteomes" id="UP000000517"/>
    </source>
</evidence>
<dbReference type="EMBL" id="CP002158">
    <property type="protein sequence ID" value="ADL25681.1"/>
    <property type="molecule type" value="Genomic_DNA"/>
</dbReference>
<dbReference type="NCBIfam" id="TIGR00021">
    <property type="entry name" value="rpiA"/>
    <property type="match status" value="1"/>
</dbReference>
<proteinExistence type="inferred from homology"/>
<evidence type="ECO:0000256" key="1">
    <source>
        <dbReference type="ARBA" id="ARBA00001713"/>
    </source>
</evidence>
<dbReference type="PANTHER" id="PTHR11934">
    <property type="entry name" value="RIBOSE-5-PHOSPHATE ISOMERASE"/>
    <property type="match status" value="1"/>
</dbReference>
<dbReference type="UniPathway" id="UPA00115">
    <property type="reaction ID" value="UER00412"/>
</dbReference>
<accession>D9S606</accession>
<dbReference type="HAMAP" id="MF_00170">
    <property type="entry name" value="Rib_5P_isom_A"/>
    <property type="match status" value="1"/>
</dbReference>